<keyword evidence="1" id="KW-0472">Membrane</keyword>
<dbReference type="PROSITE" id="PS51257">
    <property type="entry name" value="PROKAR_LIPOPROTEIN"/>
    <property type="match status" value="1"/>
</dbReference>
<keyword evidence="3" id="KW-1185">Reference proteome</keyword>
<proteinExistence type="predicted"/>
<organism evidence="2 3">
    <name type="scientific">Stutzerimonas kirkiae</name>
    <dbReference type="NCBI Taxonomy" id="2211392"/>
    <lineage>
        <taxon>Bacteria</taxon>
        <taxon>Pseudomonadati</taxon>
        <taxon>Pseudomonadota</taxon>
        <taxon>Gammaproteobacteria</taxon>
        <taxon>Pseudomonadales</taxon>
        <taxon>Pseudomonadaceae</taxon>
        <taxon>Stutzerimonas</taxon>
    </lineage>
</organism>
<name>A0A4Q9RGJ1_9GAMM</name>
<feature type="transmembrane region" description="Helical" evidence="1">
    <location>
        <begin position="33"/>
        <end position="51"/>
    </location>
</feature>
<evidence type="ECO:0000256" key="1">
    <source>
        <dbReference type="SAM" id="Phobius"/>
    </source>
</evidence>
<evidence type="ECO:0000313" key="2">
    <source>
        <dbReference type="EMBL" id="TBV00016.1"/>
    </source>
</evidence>
<accession>A0A4Q9RGJ1</accession>
<sequence length="62" mass="6918">MHLLRFLALLFALIGILASCAVAVALLVLALRFWPVLLIFALAISLFGWLLKRVGVRITSRR</sequence>
<dbReference type="EMBL" id="QJUP01000001">
    <property type="protein sequence ID" value="TBV00016.1"/>
    <property type="molecule type" value="Genomic_DNA"/>
</dbReference>
<dbReference type="AlphaFoldDB" id="A0A4Q9RGJ1"/>
<gene>
    <name evidence="2" type="ORF">DNJ96_01635</name>
</gene>
<keyword evidence="1" id="KW-1133">Transmembrane helix</keyword>
<evidence type="ECO:0000313" key="3">
    <source>
        <dbReference type="Proteomes" id="UP000292639"/>
    </source>
</evidence>
<protein>
    <submittedName>
        <fullName evidence="2">Uncharacterized protein</fullName>
    </submittedName>
</protein>
<reference evidence="2 3" key="1">
    <citation type="submission" date="2018-06" db="EMBL/GenBank/DDBJ databases">
        <title>Three novel Pseudomonas species isolated from symptomatic oak.</title>
        <authorList>
            <person name="Bueno-Gonzalez V."/>
            <person name="Brady C."/>
        </authorList>
    </citation>
    <scope>NUCLEOTIDE SEQUENCE [LARGE SCALE GENOMIC DNA]</scope>
    <source>
        <strain evidence="2 3">P17C</strain>
    </source>
</reference>
<dbReference type="RefSeq" id="WP_131183108.1">
    <property type="nucleotide sequence ID" value="NZ_QJUO01000002.1"/>
</dbReference>
<comment type="caution">
    <text evidence="2">The sequence shown here is derived from an EMBL/GenBank/DDBJ whole genome shotgun (WGS) entry which is preliminary data.</text>
</comment>
<keyword evidence="1" id="KW-0812">Transmembrane</keyword>
<dbReference type="Proteomes" id="UP000292639">
    <property type="component" value="Unassembled WGS sequence"/>
</dbReference>